<feature type="signal peptide" evidence="4">
    <location>
        <begin position="1"/>
        <end position="34"/>
    </location>
</feature>
<evidence type="ECO:0000256" key="2">
    <source>
        <dbReference type="ARBA" id="ARBA00022729"/>
    </source>
</evidence>
<dbReference type="InterPro" id="IPR051010">
    <property type="entry name" value="BCAA_transport"/>
</dbReference>
<feature type="domain" description="Leucine-binding protein" evidence="5">
    <location>
        <begin position="58"/>
        <end position="387"/>
    </location>
</feature>
<feature type="chain" id="PRO_5004102756" description="Leucine-binding protein domain-containing protein" evidence="4">
    <location>
        <begin position="35"/>
        <end position="405"/>
    </location>
</feature>
<dbReference type="OrthoDB" id="7210494at2"/>
<keyword evidence="2 4" id="KW-0732">Signal</keyword>
<dbReference type="eggNOG" id="COG0683">
    <property type="taxonomic scope" value="Bacteria"/>
</dbReference>
<protein>
    <recommendedName>
        <fullName evidence="5">Leucine-binding protein domain-containing protein</fullName>
    </recommendedName>
</protein>
<evidence type="ECO:0000313" key="6">
    <source>
        <dbReference type="EMBL" id="AGI70712.1"/>
    </source>
</evidence>
<dbReference type="GO" id="GO:0006865">
    <property type="term" value="P:amino acid transport"/>
    <property type="evidence" value="ECO:0007669"/>
    <property type="project" value="UniProtKB-KW"/>
</dbReference>
<reference evidence="6 7" key="1">
    <citation type="journal article" date="2013" name="PLoS ONE">
        <title>Poles Apart: Arctic and Antarctic Octadecabacter strains Share High Genome Plasticity and a New Type of Xanthorhodopsin.</title>
        <authorList>
            <person name="Vollmers J."/>
            <person name="Voget S."/>
            <person name="Dietrich S."/>
            <person name="Gollnow K."/>
            <person name="Smits M."/>
            <person name="Meyer K."/>
            <person name="Brinkhoff T."/>
            <person name="Simon M."/>
            <person name="Daniel R."/>
        </authorList>
    </citation>
    <scope>NUCLEOTIDE SEQUENCE [LARGE SCALE GENOMIC DNA]</scope>
    <source>
        <strain evidence="6 7">238</strain>
    </source>
</reference>
<dbReference type="PANTHER" id="PTHR30483:SF6">
    <property type="entry name" value="PERIPLASMIC BINDING PROTEIN OF ABC TRANSPORTER FOR NATURAL AMINO ACIDS"/>
    <property type="match status" value="1"/>
</dbReference>
<keyword evidence="7" id="KW-1185">Reference proteome</keyword>
<comment type="similarity">
    <text evidence="1">Belongs to the leucine-binding protein family.</text>
</comment>
<dbReference type="InterPro" id="IPR028082">
    <property type="entry name" value="Peripla_BP_I"/>
</dbReference>
<sequence length="405" mass="41011">MLARLPRVRPNLRAFDPRLLAARVFAFAALAFLAACDLPVPTVDMGGNSGQTIDPSAPVQVALLVPGGSDSAEASLIAASLENAARMAIADLNGVEINLRVYNTARDPGLASQVAATAIADGAQIILGPLDAASANAVGVTVASANVNVLAFSNNTAIAGGNVFVLGNTFGNISDRLVRYAGSQGIRRFMIVHQDDLAGAVGRDSISTSIRLAGGIVAGVETYPFNQAGIFARASGIAAATNASGAQAIFVTDNVAGGLPILATSLTDRGVSASNTPLIGITRWDATPQVAALPAMQGGMFAMTDAGREAAFRSRYIATYGTAPHPLASIAYDGIAAIGALAATGDRNALTTASLTRASGFAGATGIFRLRPDGSNQRALAVARIVNNQIAIVDPAPLSFGRGGS</sequence>
<evidence type="ECO:0000256" key="3">
    <source>
        <dbReference type="ARBA" id="ARBA00022970"/>
    </source>
</evidence>
<dbReference type="AlphaFoldDB" id="M9RET2"/>
<dbReference type="PANTHER" id="PTHR30483">
    <property type="entry name" value="LEUCINE-SPECIFIC-BINDING PROTEIN"/>
    <property type="match status" value="1"/>
</dbReference>
<evidence type="ECO:0000256" key="1">
    <source>
        <dbReference type="ARBA" id="ARBA00010062"/>
    </source>
</evidence>
<name>M9RET2_9RHOB</name>
<dbReference type="SUPFAM" id="SSF53822">
    <property type="entry name" value="Periplasmic binding protein-like I"/>
    <property type="match status" value="1"/>
</dbReference>
<evidence type="ECO:0000256" key="4">
    <source>
        <dbReference type="SAM" id="SignalP"/>
    </source>
</evidence>
<dbReference type="STRING" id="391616.OA238_c04660"/>
<dbReference type="RefSeq" id="WP_015493948.1">
    <property type="nucleotide sequence ID" value="NC_020908.1"/>
</dbReference>
<keyword evidence="3" id="KW-0813">Transport</keyword>
<keyword evidence="3" id="KW-0029">Amino-acid transport</keyword>
<gene>
    <name evidence="6" type="ORF">OA238_c04660</name>
</gene>
<evidence type="ECO:0000313" key="7">
    <source>
        <dbReference type="Proteomes" id="UP000004688"/>
    </source>
</evidence>
<organism evidence="6 7">
    <name type="scientific">Octadecabacter arcticus 238</name>
    <dbReference type="NCBI Taxonomy" id="391616"/>
    <lineage>
        <taxon>Bacteria</taxon>
        <taxon>Pseudomonadati</taxon>
        <taxon>Pseudomonadota</taxon>
        <taxon>Alphaproteobacteria</taxon>
        <taxon>Rhodobacterales</taxon>
        <taxon>Roseobacteraceae</taxon>
        <taxon>Octadecabacter</taxon>
    </lineage>
</organism>
<dbReference type="Gene3D" id="3.40.50.2300">
    <property type="match status" value="2"/>
</dbReference>
<dbReference type="InterPro" id="IPR028081">
    <property type="entry name" value="Leu-bd"/>
</dbReference>
<dbReference type="KEGG" id="oar:OA238_c04660"/>
<dbReference type="Pfam" id="PF13458">
    <property type="entry name" value="Peripla_BP_6"/>
    <property type="match status" value="1"/>
</dbReference>
<dbReference type="EMBL" id="CP003742">
    <property type="protein sequence ID" value="AGI70712.1"/>
    <property type="molecule type" value="Genomic_DNA"/>
</dbReference>
<dbReference type="Proteomes" id="UP000004688">
    <property type="component" value="Chromosome"/>
</dbReference>
<accession>M9RET2</accession>
<dbReference type="HOGENOM" id="CLU_049010_0_0_5"/>
<evidence type="ECO:0000259" key="5">
    <source>
        <dbReference type="Pfam" id="PF13458"/>
    </source>
</evidence>
<proteinExistence type="inferred from homology"/>
<dbReference type="CDD" id="cd06339">
    <property type="entry name" value="PBP1_YraM_LppC_lipoprotein-like"/>
    <property type="match status" value="1"/>
</dbReference>